<protein>
    <submittedName>
        <fullName evidence="2">Uncharacterized protein</fullName>
    </submittedName>
</protein>
<dbReference type="EnsemblMetazoa" id="CJA43325.1">
    <property type="protein sequence ID" value="CJA43325.1"/>
    <property type="gene ID" value="WBGene00219173"/>
</dbReference>
<reference evidence="3" key="1">
    <citation type="submission" date="2010-08" db="EMBL/GenBank/DDBJ databases">
        <authorList>
            <consortium name="Caenorhabditis japonica Sequencing Consortium"/>
            <person name="Wilson R.K."/>
        </authorList>
    </citation>
    <scope>NUCLEOTIDE SEQUENCE [LARGE SCALE GENOMIC DNA]</scope>
    <source>
        <strain evidence="3">DF5081</strain>
    </source>
</reference>
<organism evidence="2 3">
    <name type="scientific">Caenorhabditis japonica</name>
    <dbReference type="NCBI Taxonomy" id="281687"/>
    <lineage>
        <taxon>Eukaryota</taxon>
        <taxon>Metazoa</taxon>
        <taxon>Ecdysozoa</taxon>
        <taxon>Nematoda</taxon>
        <taxon>Chromadorea</taxon>
        <taxon>Rhabditida</taxon>
        <taxon>Rhabditina</taxon>
        <taxon>Rhabditomorpha</taxon>
        <taxon>Rhabditoidea</taxon>
        <taxon>Rhabditidae</taxon>
        <taxon>Peloderinae</taxon>
        <taxon>Caenorhabditis</taxon>
    </lineage>
</organism>
<proteinExistence type="predicted"/>
<dbReference type="Proteomes" id="UP000005237">
    <property type="component" value="Unassembled WGS sequence"/>
</dbReference>
<evidence type="ECO:0000313" key="2">
    <source>
        <dbReference type="EnsemblMetazoa" id="CJA43325.1"/>
    </source>
</evidence>
<sequence>MPPFPIIQRENLHQSSQPSTNSIHDQERQARLRSIVNRRRSRSRAPVQEQQEQPTGWVGYHFGKLFYCV</sequence>
<evidence type="ECO:0000256" key="1">
    <source>
        <dbReference type="SAM" id="MobiDB-lite"/>
    </source>
</evidence>
<keyword evidence="3" id="KW-1185">Reference proteome</keyword>
<name>A0A8R1EVY7_CAEJA</name>
<reference evidence="2" key="2">
    <citation type="submission" date="2022-06" db="UniProtKB">
        <authorList>
            <consortium name="EnsemblMetazoa"/>
        </authorList>
    </citation>
    <scope>IDENTIFICATION</scope>
    <source>
        <strain evidence="2">DF5081</strain>
    </source>
</reference>
<accession>A0A8R1EVY7</accession>
<evidence type="ECO:0000313" key="3">
    <source>
        <dbReference type="Proteomes" id="UP000005237"/>
    </source>
</evidence>
<feature type="region of interest" description="Disordered" evidence="1">
    <location>
        <begin position="1"/>
        <end position="53"/>
    </location>
</feature>
<feature type="compositionally biased region" description="Polar residues" evidence="1">
    <location>
        <begin position="13"/>
        <end position="23"/>
    </location>
</feature>